<reference evidence="9 10" key="1">
    <citation type="submission" date="2018-09" db="EMBL/GenBank/DDBJ databases">
        <title>Comparative genomics of Leucobacter spp.</title>
        <authorList>
            <person name="Reis A.C."/>
            <person name="Kolvenbach B.A."/>
            <person name="Corvini P.F.X."/>
            <person name="Nunes O.C."/>
        </authorList>
    </citation>
    <scope>NUCLEOTIDE SEQUENCE [LARGE SCALE GENOMIC DNA]</scope>
    <source>
        <strain evidence="9 10">L-1</strain>
    </source>
</reference>
<feature type="region of interest" description="Disordered" evidence="6">
    <location>
        <begin position="48"/>
        <end position="68"/>
    </location>
</feature>
<keyword evidence="3 7" id="KW-0812">Transmembrane</keyword>
<gene>
    <name evidence="9" type="ORF">D3226_02135</name>
</gene>
<evidence type="ECO:0000256" key="3">
    <source>
        <dbReference type="ARBA" id="ARBA00022692"/>
    </source>
</evidence>
<feature type="domain" description="Type II secretion system protein GspF" evidence="8">
    <location>
        <begin position="69"/>
        <end position="162"/>
    </location>
</feature>
<organism evidence="9 10">
    <name type="scientific">Leucobacter chromiireducens subsp. chromiireducens</name>
    <dbReference type="NCBI Taxonomy" id="660067"/>
    <lineage>
        <taxon>Bacteria</taxon>
        <taxon>Bacillati</taxon>
        <taxon>Actinomycetota</taxon>
        <taxon>Actinomycetes</taxon>
        <taxon>Micrococcales</taxon>
        <taxon>Microbacteriaceae</taxon>
        <taxon>Leucobacter</taxon>
    </lineage>
</organism>
<dbReference type="PANTHER" id="PTHR35007:SF4">
    <property type="entry name" value="CONSERVED TRANSMEMBRANE PROTEIN-RELATED"/>
    <property type="match status" value="1"/>
</dbReference>
<evidence type="ECO:0000313" key="10">
    <source>
        <dbReference type="Proteomes" id="UP001646141"/>
    </source>
</evidence>
<feature type="transmembrane region" description="Helical" evidence="7">
    <location>
        <begin position="148"/>
        <end position="169"/>
    </location>
</feature>
<dbReference type="RefSeq" id="WP_202380769.1">
    <property type="nucleotide sequence ID" value="NZ_QYAD01000001.1"/>
</dbReference>
<evidence type="ECO:0000259" key="8">
    <source>
        <dbReference type="Pfam" id="PF00482"/>
    </source>
</evidence>
<keyword evidence="10" id="KW-1185">Reference proteome</keyword>
<dbReference type="PANTHER" id="PTHR35007">
    <property type="entry name" value="INTEGRAL MEMBRANE PROTEIN-RELATED"/>
    <property type="match status" value="1"/>
</dbReference>
<comment type="caution">
    <text evidence="9">The sequence shown here is derived from an EMBL/GenBank/DDBJ whole genome shotgun (WGS) entry which is preliminary data.</text>
</comment>
<dbReference type="Pfam" id="PF00482">
    <property type="entry name" value="T2SSF"/>
    <property type="match status" value="1"/>
</dbReference>
<protein>
    <recommendedName>
        <fullName evidence="8">Type II secretion system protein GspF domain-containing protein</fullName>
    </recommendedName>
</protein>
<keyword evidence="5 7" id="KW-0472">Membrane</keyword>
<feature type="transmembrane region" description="Helical" evidence="7">
    <location>
        <begin position="181"/>
        <end position="198"/>
    </location>
</feature>
<keyword evidence="4 7" id="KW-1133">Transmembrane helix</keyword>
<dbReference type="InterPro" id="IPR018076">
    <property type="entry name" value="T2SS_GspF_dom"/>
</dbReference>
<feature type="transmembrane region" description="Helical" evidence="7">
    <location>
        <begin position="303"/>
        <end position="328"/>
    </location>
</feature>
<evidence type="ECO:0000256" key="1">
    <source>
        <dbReference type="ARBA" id="ARBA00004651"/>
    </source>
</evidence>
<sequence>MSGGAVRRDPGAGAGAGEIAALSSRAAALLRGGVAAGEIWHTLATEAPHRASVTARDAREPAEQAGASSSRVSRAAAAVAREIDGGRDVAAALAAQPQAPWRVLAAAWLLGEQSGAPLAPVLERISAACRELERLAERRAVLHAGPRATVRLVLVLPALAFGLGAVLGFNPIPILMTGPGLFLLLGGAALLGVGVAWTRALQRRVERSDTVTGLECELMWVALGGGAAPALARLRTADAVDGAGAEWVPLWRLCRGELLDTVVETAVGTGAALRPLLLAEARAARVRAAAELEREAERFGVQILLPLGICVLPAFIAVGVAPVILAMLRGL</sequence>
<dbReference type="Proteomes" id="UP001646141">
    <property type="component" value="Unassembled WGS sequence"/>
</dbReference>
<evidence type="ECO:0000256" key="7">
    <source>
        <dbReference type="SAM" id="Phobius"/>
    </source>
</evidence>
<evidence type="ECO:0000256" key="6">
    <source>
        <dbReference type="SAM" id="MobiDB-lite"/>
    </source>
</evidence>
<evidence type="ECO:0000256" key="2">
    <source>
        <dbReference type="ARBA" id="ARBA00022475"/>
    </source>
</evidence>
<name>A0ABS1SMN5_9MICO</name>
<evidence type="ECO:0000256" key="4">
    <source>
        <dbReference type="ARBA" id="ARBA00022989"/>
    </source>
</evidence>
<accession>A0ABS1SMN5</accession>
<dbReference type="EMBL" id="QYAD01000001">
    <property type="protein sequence ID" value="MBL3688759.1"/>
    <property type="molecule type" value="Genomic_DNA"/>
</dbReference>
<evidence type="ECO:0000256" key="5">
    <source>
        <dbReference type="ARBA" id="ARBA00023136"/>
    </source>
</evidence>
<proteinExistence type="predicted"/>
<evidence type="ECO:0000313" key="9">
    <source>
        <dbReference type="EMBL" id="MBL3688759.1"/>
    </source>
</evidence>
<keyword evidence="2" id="KW-1003">Cell membrane</keyword>
<comment type="subcellular location">
    <subcellularLocation>
        <location evidence="1">Cell membrane</location>
        <topology evidence="1">Multi-pass membrane protein</topology>
    </subcellularLocation>
</comment>